<comment type="similarity">
    <text evidence="2">Belongs to the gluconeogenesis factor family.</text>
</comment>
<dbReference type="Gene3D" id="3.40.50.10680">
    <property type="entry name" value="CofD-like domains"/>
    <property type="match status" value="1"/>
</dbReference>
<dbReference type="Pfam" id="PF01933">
    <property type="entry name" value="CofD"/>
    <property type="match status" value="1"/>
</dbReference>
<evidence type="ECO:0000256" key="2">
    <source>
        <dbReference type="HAMAP-Rule" id="MF_00973"/>
    </source>
</evidence>
<accession>A0ABP6AG64</accession>
<dbReference type="PANTHER" id="PTHR30135:SF3">
    <property type="entry name" value="GLUCONEOGENESIS FACTOR-RELATED"/>
    <property type="match status" value="1"/>
</dbReference>
<dbReference type="SUPFAM" id="SSF142338">
    <property type="entry name" value="CofD-like"/>
    <property type="match status" value="1"/>
</dbReference>
<comment type="subcellular location">
    <subcellularLocation>
        <location evidence="2">Cytoplasm</location>
    </subcellularLocation>
</comment>
<evidence type="ECO:0000313" key="3">
    <source>
        <dbReference type="EMBL" id="GAA2516667.1"/>
    </source>
</evidence>
<dbReference type="PANTHER" id="PTHR30135">
    <property type="entry name" value="UNCHARACTERIZED PROTEIN YVCK-RELATED"/>
    <property type="match status" value="1"/>
</dbReference>
<dbReference type="InterPro" id="IPR010119">
    <property type="entry name" value="Gluconeogen_factor"/>
</dbReference>
<name>A0ABP6AG64_9ACTN</name>
<organism evidence="3 4">
    <name type="scientific">Pilimelia columellifera subsp. columellifera</name>
    <dbReference type="NCBI Taxonomy" id="706583"/>
    <lineage>
        <taxon>Bacteria</taxon>
        <taxon>Bacillati</taxon>
        <taxon>Actinomycetota</taxon>
        <taxon>Actinomycetes</taxon>
        <taxon>Micromonosporales</taxon>
        <taxon>Micromonosporaceae</taxon>
        <taxon>Pilimelia</taxon>
    </lineage>
</organism>
<dbReference type="HAMAP" id="MF_00973">
    <property type="entry name" value="Gluconeogen_factor"/>
    <property type="match status" value="1"/>
</dbReference>
<keyword evidence="1 2" id="KW-0963">Cytoplasm</keyword>
<evidence type="ECO:0000313" key="4">
    <source>
        <dbReference type="Proteomes" id="UP001499978"/>
    </source>
</evidence>
<dbReference type="RefSeq" id="WP_344169446.1">
    <property type="nucleotide sequence ID" value="NZ_BAAARY010000004.1"/>
</dbReference>
<comment type="caution">
    <text evidence="3">The sequence shown here is derived from an EMBL/GenBank/DDBJ whole genome shotgun (WGS) entry which is preliminary data.</text>
</comment>
<dbReference type="Proteomes" id="UP001499978">
    <property type="component" value="Unassembled WGS sequence"/>
</dbReference>
<dbReference type="InterPro" id="IPR002882">
    <property type="entry name" value="CofD"/>
</dbReference>
<sequence>MNSAPLKVVAFGGGHGLSASLRALRSCSDKIEVDITAVVTVGDDGGSSGRLRAERGGLPPGDLRKALVALAATDEASARTAELFEYRYAAGGGDGVVGLAGHAAGNLMLVGLMEMLGDPVAALDHAATLVRACGRVLPMSRQPVGIEADVVGQDPADPAAATTVRGQHEVAVAGGRVTALRLAPSTPAACAEAVAAVRDADWLIFGPGSWYTSVIPHLLVPELAAAVVASPARRVVTLNLATDAETAGLSLAGHLAALGRHLPDLRVDAVLADTQAVDDPEPVRRAAESLGARLALAPVAVADGDPRHDPAALGAALVPLLGSDR</sequence>
<dbReference type="EMBL" id="BAAARY010000004">
    <property type="protein sequence ID" value="GAA2516667.1"/>
    <property type="molecule type" value="Genomic_DNA"/>
</dbReference>
<protein>
    <recommendedName>
        <fullName evidence="2">Putative gluconeogenesis factor</fullName>
    </recommendedName>
</protein>
<comment type="function">
    <text evidence="2">Required for morphogenesis under gluconeogenic growth conditions.</text>
</comment>
<gene>
    <name evidence="3" type="primary">yvcK</name>
    <name evidence="3" type="ORF">GCM10010201_11710</name>
</gene>
<dbReference type="NCBIfam" id="TIGR01826">
    <property type="entry name" value="CofD_related"/>
    <property type="match status" value="1"/>
</dbReference>
<dbReference type="CDD" id="cd07187">
    <property type="entry name" value="YvcK_like"/>
    <property type="match status" value="1"/>
</dbReference>
<evidence type="ECO:0000256" key="1">
    <source>
        <dbReference type="ARBA" id="ARBA00022490"/>
    </source>
</evidence>
<reference evidence="4" key="1">
    <citation type="journal article" date="2019" name="Int. J. Syst. Evol. Microbiol.">
        <title>The Global Catalogue of Microorganisms (GCM) 10K type strain sequencing project: providing services to taxonomists for standard genome sequencing and annotation.</title>
        <authorList>
            <consortium name="The Broad Institute Genomics Platform"/>
            <consortium name="The Broad Institute Genome Sequencing Center for Infectious Disease"/>
            <person name="Wu L."/>
            <person name="Ma J."/>
        </authorList>
    </citation>
    <scope>NUCLEOTIDE SEQUENCE [LARGE SCALE GENOMIC DNA]</scope>
    <source>
        <strain evidence="4">JCM 3367</strain>
    </source>
</reference>
<dbReference type="InterPro" id="IPR038136">
    <property type="entry name" value="CofD-like_dom_sf"/>
</dbReference>
<proteinExistence type="inferred from homology"/>
<keyword evidence="4" id="KW-1185">Reference proteome</keyword>